<comment type="caution">
    <text evidence="1">The sequence shown here is derived from an EMBL/GenBank/DDBJ whole genome shotgun (WGS) entry which is preliminary data.</text>
</comment>
<evidence type="ECO:0000313" key="1">
    <source>
        <dbReference type="EMBL" id="KAG7374430.1"/>
    </source>
</evidence>
<reference evidence="1" key="2">
    <citation type="submission" date="2021-04" db="EMBL/GenBank/DDBJ databases">
        <authorList>
            <person name="Podell S."/>
        </authorList>
    </citation>
    <scope>NUCLEOTIDE SEQUENCE</scope>
    <source>
        <strain evidence="1">Hildebrandi</strain>
    </source>
</reference>
<accession>A0A9K3M705</accession>
<proteinExistence type="predicted"/>
<evidence type="ECO:0000313" key="2">
    <source>
        <dbReference type="Proteomes" id="UP000693970"/>
    </source>
</evidence>
<name>A0A9K3M705_9STRA</name>
<organism evidence="1 2">
    <name type="scientific">Nitzschia inconspicua</name>
    <dbReference type="NCBI Taxonomy" id="303405"/>
    <lineage>
        <taxon>Eukaryota</taxon>
        <taxon>Sar</taxon>
        <taxon>Stramenopiles</taxon>
        <taxon>Ochrophyta</taxon>
        <taxon>Bacillariophyta</taxon>
        <taxon>Bacillariophyceae</taxon>
        <taxon>Bacillariophycidae</taxon>
        <taxon>Bacillariales</taxon>
        <taxon>Bacillariaceae</taxon>
        <taxon>Nitzschia</taxon>
    </lineage>
</organism>
<dbReference type="AlphaFoldDB" id="A0A9K3M705"/>
<reference evidence="1" key="1">
    <citation type="journal article" date="2021" name="Sci. Rep.">
        <title>Diploid genomic architecture of Nitzschia inconspicua, an elite biomass production diatom.</title>
        <authorList>
            <person name="Oliver A."/>
            <person name="Podell S."/>
            <person name="Pinowska A."/>
            <person name="Traller J.C."/>
            <person name="Smith S.R."/>
            <person name="McClure R."/>
            <person name="Beliaev A."/>
            <person name="Bohutskyi P."/>
            <person name="Hill E.A."/>
            <person name="Rabines A."/>
            <person name="Zheng H."/>
            <person name="Allen L.Z."/>
            <person name="Kuo A."/>
            <person name="Grigoriev I.V."/>
            <person name="Allen A.E."/>
            <person name="Hazlebeck D."/>
            <person name="Allen E.E."/>
        </authorList>
    </citation>
    <scope>NUCLEOTIDE SEQUENCE</scope>
    <source>
        <strain evidence="1">Hildebrandi</strain>
    </source>
</reference>
<protein>
    <submittedName>
        <fullName evidence="1">Uncharacterized protein</fullName>
    </submittedName>
</protein>
<dbReference type="Proteomes" id="UP000693970">
    <property type="component" value="Unassembled WGS sequence"/>
</dbReference>
<dbReference type="OrthoDB" id="47391at2759"/>
<dbReference type="EMBL" id="JAGRRH010000001">
    <property type="protein sequence ID" value="KAG7374430.1"/>
    <property type="molecule type" value="Genomic_DNA"/>
</dbReference>
<gene>
    <name evidence="1" type="ORF">IV203_013525</name>
</gene>
<sequence length="212" mass="23121">MNVLSVLASRAWISLTTLPTDQAAWNVVAVTSVTTFGAGAVAIGTGFVEPVQDFNPPSIASLQAEPASMLPLLKPLSAFIFPSLLEELFWRGMILSPPPTSHLTSLPAPWLVEAGIALVVHVATHPLAGRTVWPRGRKTFEDYRFLGLASIVWPERRYRTLSVEGVFGQLLSLMVYQWLCGETFLVGKPSFCKIVPNQTSIEKFGKCVPALD</sequence>
<keyword evidence="2" id="KW-1185">Reference proteome</keyword>